<name>A0A1Y2MYQ5_PSEAH</name>
<feature type="domain" description="ABC transmembrane type-1" evidence="8">
    <location>
        <begin position="97"/>
        <end position="306"/>
    </location>
</feature>
<dbReference type="PROSITE" id="PS50928">
    <property type="entry name" value="ABC_TM1"/>
    <property type="match status" value="1"/>
</dbReference>
<dbReference type="PANTHER" id="PTHR43163">
    <property type="entry name" value="DIPEPTIDE TRANSPORT SYSTEM PERMEASE PROTEIN DPPB-RELATED"/>
    <property type="match status" value="1"/>
</dbReference>
<dbReference type="RefSeq" id="WP_085913228.1">
    <property type="nucleotide sequence ID" value="NZ_AP018920.1"/>
</dbReference>
<dbReference type="InterPro" id="IPR035906">
    <property type="entry name" value="MetI-like_sf"/>
</dbReference>
<dbReference type="Pfam" id="PF19300">
    <property type="entry name" value="BPD_transp_1_N"/>
    <property type="match status" value="1"/>
</dbReference>
<dbReference type="Proteomes" id="UP000194360">
    <property type="component" value="Unassembled WGS sequence"/>
</dbReference>
<dbReference type="GO" id="GO:0005886">
    <property type="term" value="C:plasma membrane"/>
    <property type="evidence" value="ECO:0007669"/>
    <property type="project" value="UniProtKB-SubCell"/>
</dbReference>
<gene>
    <name evidence="9" type="primary">dppB_3</name>
    <name evidence="9" type="ORF">BG845_03004</name>
</gene>
<evidence type="ECO:0000256" key="5">
    <source>
        <dbReference type="ARBA" id="ARBA00022989"/>
    </source>
</evidence>
<reference evidence="9 10" key="1">
    <citation type="submission" date="2016-09" db="EMBL/GenBank/DDBJ databases">
        <title>Pseudonocardia autotrophica DSM535, a candidate organism with high potential of specific P450 cytochromes.</title>
        <authorList>
            <person name="Grumaz C."/>
            <person name="Vainshtein Y."/>
            <person name="Kirstahler P."/>
            <person name="Sohn K."/>
        </authorList>
    </citation>
    <scope>NUCLEOTIDE SEQUENCE [LARGE SCALE GENOMIC DNA]</scope>
    <source>
        <strain evidence="9 10">DSM 535</strain>
    </source>
</reference>
<evidence type="ECO:0000313" key="10">
    <source>
        <dbReference type="Proteomes" id="UP000194360"/>
    </source>
</evidence>
<comment type="caution">
    <text evidence="9">The sequence shown here is derived from an EMBL/GenBank/DDBJ whole genome shotgun (WGS) entry which is preliminary data.</text>
</comment>
<dbReference type="STRING" id="2074.BG845_03004"/>
<keyword evidence="5 7" id="KW-1133">Transmembrane helix</keyword>
<keyword evidence="10" id="KW-1185">Reference proteome</keyword>
<evidence type="ECO:0000256" key="4">
    <source>
        <dbReference type="ARBA" id="ARBA00022692"/>
    </source>
</evidence>
<feature type="transmembrane region" description="Helical" evidence="7">
    <location>
        <begin position="183"/>
        <end position="202"/>
    </location>
</feature>
<dbReference type="Pfam" id="PF00528">
    <property type="entry name" value="BPD_transp_1"/>
    <property type="match status" value="1"/>
</dbReference>
<dbReference type="InterPro" id="IPR000515">
    <property type="entry name" value="MetI-like"/>
</dbReference>
<evidence type="ECO:0000256" key="3">
    <source>
        <dbReference type="ARBA" id="ARBA00022475"/>
    </source>
</evidence>
<accession>A0A1Y2MYQ5</accession>
<dbReference type="SUPFAM" id="SSF161098">
    <property type="entry name" value="MetI-like"/>
    <property type="match status" value="1"/>
</dbReference>
<protein>
    <submittedName>
        <fullName evidence="9">Dipeptide transport system permease protein DppB</fullName>
    </submittedName>
</protein>
<organism evidence="9 10">
    <name type="scientific">Pseudonocardia autotrophica</name>
    <name type="common">Amycolata autotrophica</name>
    <name type="synonym">Nocardia autotrophica</name>
    <dbReference type="NCBI Taxonomy" id="2074"/>
    <lineage>
        <taxon>Bacteria</taxon>
        <taxon>Bacillati</taxon>
        <taxon>Actinomycetota</taxon>
        <taxon>Actinomycetes</taxon>
        <taxon>Pseudonocardiales</taxon>
        <taxon>Pseudonocardiaceae</taxon>
        <taxon>Pseudonocardia</taxon>
    </lineage>
</organism>
<keyword evidence="3" id="KW-1003">Cell membrane</keyword>
<dbReference type="EMBL" id="MIGB01000014">
    <property type="protein sequence ID" value="OSY40181.1"/>
    <property type="molecule type" value="Genomic_DNA"/>
</dbReference>
<dbReference type="Gene3D" id="1.10.3720.10">
    <property type="entry name" value="MetI-like"/>
    <property type="match status" value="1"/>
</dbReference>
<evidence type="ECO:0000256" key="6">
    <source>
        <dbReference type="ARBA" id="ARBA00023136"/>
    </source>
</evidence>
<evidence type="ECO:0000256" key="1">
    <source>
        <dbReference type="ARBA" id="ARBA00004651"/>
    </source>
</evidence>
<sequence length="320" mass="33824">MIRYVLRRLAYGGVVMALVTTLVFVLMRLVPGDAVTMQLADSGASPEQIAALRAEFGLDVPVWTQLATWLAGAVQGDLGTSFYGGGAPVTQLFLERVPVTVSLGLLAMLFATVAGIALGVLAAVTRGSAIDGAVRSFAVAFLSVPNFVVALLALTACAVWLNWSPPLAYRPLTEDPMNWIQQMAIPVIALGTAGMAGTARMARSSLLESLGSDYVRTVRAKGARERTVVGKHAARNSTIAVLTLLGLELATVLGGTVILEQMFGIPGTGQLIYSSVLERDYPVVVACTIFYAALFVVTIIVIDLLYALVDPRIRTGRALS</sequence>
<dbReference type="CDD" id="cd06261">
    <property type="entry name" value="TM_PBP2"/>
    <property type="match status" value="1"/>
</dbReference>
<proteinExistence type="inferred from homology"/>
<feature type="transmembrane region" description="Helical" evidence="7">
    <location>
        <begin position="103"/>
        <end position="125"/>
    </location>
</feature>
<dbReference type="PANTHER" id="PTHR43163:SF6">
    <property type="entry name" value="DIPEPTIDE TRANSPORT SYSTEM PERMEASE PROTEIN DPPB-RELATED"/>
    <property type="match status" value="1"/>
</dbReference>
<keyword evidence="6 7" id="KW-0472">Membrane</keyword>
<feature type="transmembrane region" description="Helical" evidence="7">
    <location>
        <begin position="239"/>
        <end position="263"/>
    </location>
</feature>
<comment type="similarity">
    <text evidence="7">Belongs to the binding-protein-dependent transport system permease family.</text>
</comment>
<dbReference type="OrthoDB" id="9778910at2"/>
<dbReference type="GO" id="GO:0055085">
    <property type="term" value="P:transmembrane transport"/>
    <property type="evidence" value="ECO:0007669"/>
    <property type="project" value="InterPro"/>
</dbReference>
<feature type="transmembrane region" description="Helical" evidence="7">
    <location>
        <begin position="9"/>
        <end position="30"/>
    </location>
</feature>
<keyword evidence="4 7" id="KW-0812">Transmembrane</keyword>
<evidence type="ECO:0000256" key="2">
    <source>
        <dbReference type="ARBA" id="ARBA00022448"/>
    </source>
</evidence>
<dbReference type="AlphaFoldDB" id="A0A1Y2MYQ5"/>
<evidence type="ECO:0000259" key="8">
    <source>
        <dbReference type="PROSITE" id="PS50928"/>
    </source>
</evidence>
<feature type="transmembrane region" description="Helical" evidence="7">
    <location>
        <begin position="137"/>
        <end position="163"/>
    </location>
</feature>
<keyword evidence="2 7" id="KW-0813">Transport</keyword>
<evidence type="ECO:0000313" key="9">
    <source>
        <dbReference type="EMBL" id="OSY40181.1"/>
    </source>
</evidence>
<dbReference type="InterPro" id="IPR045621">
    <property type="entry name" value="BPD_transp_1_N"/>
</dbReference>
<feature type="transmembrane region" description="Helical" evidence="7">
    <location>
        <begin position="283"/>
        <end position="309"/>
    </location>
</feature>
<comment type="subcellular location">
    <subcellularLocation>
        <location evidence="1 7">Cell membrane</location>
        <topology evidence="1 7">Multi-pass membrane protein</topology>
    </subcellularLocation>
</comment>
<evidence type="ECO:0000256" key="7">
    <source>
        <dbReference type="RuleBase" id="RU363032"/>
    </source>
</evidence>